<proteinExistence type="predicted"/>
<organism evidence="1 2">
    <name type="scientific">Diploptera punctata</name>
    <name type="common">Pacific beetle cockroach</name>
    <dbReference type="NCBI Taxonomy" id="6984"/>
    <lineage>
        <taxon>Eukaryota</taxon>
        <taxon>Metazoa</taxon>
        <taxon>Ecdysozoa</taxon>
        <taxon>Arthropoda</taxon>
        <taxon>Hexapoda</taxon>
        <taxon>Insecta</taxon>
        <taxon>Pterygota</taxon>
        <taxon>Neoptera</taxon>
        <taxon>Polyneoptera</taxon>
        <taxon>Dictyoptera</taxon>
        <taxon>Blattodea</taxon>
        <taxon>Blaberoidea</taxon>
        <taxon>Blaberidae</taxon>
        <taxon>Diplopterinae</taxon>
        <taxon>Diploptera</taxon>
    </lineage>
</organism>
<feature type="non-terminal residue" evidence="1">
    <location>
        <position position="70"/>
    </location>
</feature>
<comment type="caution">
    <text evidence="1">The sequence shown here is derived from an EMBL/GenBank/DDBJ whole genome shotgun (WGS) entry which is preliminary data.</text>
</comment>
<protein>
    <submittedName>
        <fullName evidence="1">Uncharacterized protein</fullName>
    </submittedName>
</protein>
<gene>
    <name evidence="1" type="ORF">L9F63_001307</name>
</gene>
<sequence length="70" mass="8566">KQEAVIQAVPHFCFQKRHNCNTNHHHCLKSRIYRYKKNRCIAYHILRNKCPGYKPRYSEVWMVVIVFECM</sequence>
<evidence type="ECO:0000313" key="1">
    <source>
        <dbReference type="EMBL" id="KAJ9592191.1"/>
    </source>
</evidence>
<accession>A0AAD8A4D1</accession>
<dbReference type="EMBL" id="JASPKZ010003844">
    <property type="protein sequence ID" value="KAJ9592191.1"/>
    <property type="molecule type" value="Genomic_DNA"/>
</dbReference>
<evidence type="ECO:0000313" key="2">
    <source>
        <dbReference type="Proteomes" id="UP001233999"/>
    </source>
</evidence>
<keyword evidence="2" id="KW-1185">Reference proteome</keyword>
<feature type="non-terminal residue" evidence="1">
    <location>
        <position position="1"/>
    </location>
</feature>
<reference evidence="1" key="2">
    <citation type="submission" date="2023-05" db="EMBL/GenBank/DDBJ databases">
        <authorList>
            <person name="Fouks B."/>
        </authorList>
    </citation>
    <scope>NUCLEOTIDE SEQUENCE</scope>
    <source>
        <strain evidence="1">Stay&amp;Tobe</strain>
        <tissue evidence="1">Testes</tissue>
    </source>
</reference>
<name>A0AAD8A4D1_DIPPU</name>
<dbReference type="Proteomes" id="UP001233999">
    <property type="component" value="Unassembled WGS sequence"/>
</dbReference>
<dbReference type="AlphaFoldDB" id="A0AAD8A4D1"/>
<reference evidence="1" key="1">
    <citation type="journal article" date="2023" name="IScience">
        <title>Live-bearing cockroach genome reveals convergent evolutionary mechanisms linked to viviparity in insects and beyond.</title>
        <authorList>
            <person name="Fouks B."/>
            <person name="Harrison M.C."/>
            <person name="Mikhailova A.A."/>
            <person name="Marchal E."/>
            <person name="English S."/>
            <person name="Carruthers M."/>
            <person name="Jennings E.C."/>
            <person name="Chiamaka E.L."/>
            <person name="Frigard R.A."/>
            <person name="Pippel M."/>
            <person name="Attardo G.M."/>
            <person name="Benoit J.B."/>
            <person name="Bornberg-Bauer E."/>
            <person name="Tobe S.S."/>
        </authorList>
    </citation>
    <scope>NUCLEOTIDE SEQUENCE</scope>
    <source>
        <strain evidence="1">Stay&amp;Tobe</strain>
    </source>
</reference>